<dbReference type="HOGENOM" id="CLU_098250_0_0_9"/>
<protein>
    <submittedName>
        <fullName evidence="5">Putative tRNA-binding protein ytpR</fullName>
    </submittedName>
</protein>
<feature type="domain" description="TRNA-binding" evidence="4">
    <location>
        <begin position="103"/>
        <end position="214"/>
    </location>
</feature>
<proteinExistence type="predicted"/>
<dbReference type="Pfam" id="PF14794">
    <property type="entry name" value="DUF4479"/>
    <property type="match status" value="1"/>
</dbReference>
<sequence>MFTNRIKIGAFNMMITSYNFKQIGDVLIVVLGQDKGIQTSKKNGNIVALKNEDGKIIGYNIFNVSSITPEIKNQNGQVILSDNQIDKLNEAIVSAGFDTKLPSKVSPKFVVGFVKSMKEHPKSSHLYITETEVEDGKTLQIVSSSPNMQEGIKVVVAEVGTMMPNGLIIWPSELKDVESDGMICSGRELKIPNAPDRPGALILPDSYKIGEPFDFDKAKTLFDE</sequence>
<evidence type="ECO:0000313" key="5">
    <source>
        <dbReference type="EMBL" id="AEN99033.1"/>
    </source>
</evidence>
<name>G2KW57_FRUST</name>
<keyword evidence="1 3" id="KW-0820">tRNA-binding</keyword>
<dbReference type="NCBIfam" id="NF045760">
    <property type="entry name" value="YtpR"/>
    <property type="match status" value="1"/>
</dbReference>
<dbReference type="CDD" id="cd02796">
    <property type="entry name" value="tRNA_bind_bactPheRS"/>
    <property type="match status" value="1"/>
</dbReference>
<dbReference type="Gene3D" id="3.30.1940.10">
    <property type="entry name" value="YtpR-like"/>
    <property type="match status" value="1"/>
</dbReference>
<dbReference type="InterPro" id="IPR027855">
    <property type="entry name" value="DUF4479"/>
</dbReference>
<dbReference type="Gene3D" id="2.40.50.140">
    <property type="entry name" value="Nucleic acid-binding proteins"/>
    <property type="match status" value="1"/>
</dbReference>
<dbReference type="KEGG" id="lsn:LSA_06090"/>
<evidence type="ECO:0000256" key="3">
    <source>
        <dbReference type="PROSITE-ProRule" id="PRU00209"/>
    </source>
</evidence>
<evidence type="ECO:0000256" key="2">
    <source>
        <dbReference type="ARBA" id="ARBA00022884"/>
    </source>
</evidence>
<dbReference type="AlphaFoldDB" id="G2KW57"/>
<dbReference type="Pfam" id="PF01588">
    <property type="entry name" value="tRNA_bind"/>
    <property type="match status" value="1"/>
</dbReference>
<accession>G2KW57</accession>
<organism evidence="5 6">
    <name type="scientific">Fructilactobacillus sanfranciscensis (strain TMW 1.1304)</name>
    <name type="common">Lactobacillus sanfranciscensis</name>
    <dbReference type="NCBI Taxonomy" id="714313"/>
    <lineage>
        <taxon>Bacteria</taxon>
        <taxon>Bacillati</taxon>
        <taxon>Bacillota</taxon>
        <taxon>Bacilli</taxon>
        <taxon>Lactobacillales</taxon>
        <taxon>Lactobacillaceae</taxon>
        <taxon>Fructilactobacillus</taxon>
    </lineage>
</organism>
<keyword evidence="6" id="KW-1185">Reference proteome</keyword>
<dbReference type="eggNOG" id="COG0073">
    <property type="taxonomic scope" value="Bacteria"/>
</dbReference>
<dbReference type="InterPro" id="IPR012340">
    <property type="entry name" value="NA-bd_OB-fold"/>
</dbReference>
<evidence type="ECO:0000313" key="6">
    <source>
        <dbReference type="Proteomes" id="UP000001285"/>
    </source>
</evidence>
<dbReference type="InterPro" id="IPR002547">
    <property type="entry name" value="tRNA-bd_dom"/>
</dbReference>
<dbReference type="PROSITE" id="PS50886">
    <property type="entry name" value="TRBD"/>
    <property type="match status" value="1"/>
</dbReference>
<dbReference type="GO" id="GO:0000049">
    <property type="term" value="F:tRNA binding"/>
    <property type="evidence" value="ECO:0007669"/>
    <property type="project" value="UniProtKB-UniRule"/>
</dbReference>
<dbReference type="STRING" id="714313.LSA_06090"/>
<dbReference type="Proteomes" id="UP000001285">
    <property type="component" value="Chromosome"/>
</dbReference>
<dbReference type="EMBL" id="CP002461">
    <property type="protein sequence ID" value="AEN99033.1"/>
    <property type="molecule type" value="Genomic_DNA"/>
</dbReference>
<dbReference type="SUPFAM" id="SSF50249">
    <property type="entry name" value="Nucleic acid-binding proteins"/>
    <property type="match status" value="1"/>
</dbReference>
<reference evidence="5 6" key="1">
    <citation type="journal article" date="2011" name="Microb. Cell Fact.">
        <title>Genomic analysis reveals Lactobacillus sanfranciscensis as stable element in traditional sourdoughs.</title>
        <authorList>
            <person name="Vogel R.F."/>
            <person name="Pavlovic M."/>
            <person name="Ehrmann M.A."/>
            <person name="Wiezer A."/>
            <person name="Liesegang H."/>
            <person name="Offschanka S."/>
            <person name="Voget S."/>
            <person name="Angelov A."/>
            <person name="Bocker G."/>
            <person name="Liebl W."/>
        </authorList>
    </citation>
    <scope>NUCLEOTIDE SEQUENCE [LARGE SCALE GENOMIC DNA]</scope>
    <source>
        <strain evidence="5 6">TMW 1.1304</strain>
    </source>
</reference>
<evidence type="ECO:0000259" key="4">
    <source>
        <dbReference type="PROSITE" id="PS50886"/>
    </source>
</evidence>
<dbReference type="InterPro" id="IPR033714">
    <property type="entry name" value="tRNA_bind_bactPheRS"/>
</dbReference>
<evidence type="ECO:0000256" key="1">
    <source>
        <dbReference type="ARBA" id="ARBA00022555"/>
    </source>
</evidence>
<gene>
    <name evidence="5" type="primary">ytpR</name>
    <name evidence="5" type="ordered locus">LSA_06090</name>
</gene>
<keyword evidence="2 3" id="KW-0694">RNA-binding</keyword>
<dbReference type="InterPro" id="IPR037154">
    <property type="entry name" value="YtpR-like_sf"/>
</dbReference>